<accession>A0AAP0J0Z6</accession>
<sequence length="143" mass="15402">MSLCFPAFRVPLSILFASIIVTAGALVPSRLASIPLLELSSPLIPRLLPARASFHLTNAAIIGVVNVFVPISSNARYPTPEPLSLSINYKRRQVLPVVLHLMETVQVGMIANHDEAAANRDEEHALLLAGDLLLSASHGHDIE</sequence>
<evidence type="ECO:0000313" key="3">
    <source>
        <dbReference type="Proteomes" id="UP001417504"/>
    </source>
</evidence>
<keyword evidence="1" id="KW-0812">Transmembrane</keyword>
<feature type="transmembrane region" description="Helical" evidence="1">
    <location>
        <begin position="12"/>
        <end position="32"/>
    </location>
</feature>
<keyword evidence="1" id="KW-1133">Transmembrane helix</keyword>
<feature type="transmembrane region" description="Helical" evidence="1">
    <location>
        <begin position="52"/>
        <end position="71"/>
    </location>
</feature>
<dbReference type="AlphaFoldDB" id="A0AAP0J0Z6"/>
<comment type="caution">
    <text evidence="2">The sequence shown here is derived from an EMBL/GenBank/DDBJ whole genome shotgun (WGS) entry which is preliminary data.</text>
</comment>
<evidence type="ECO:0000313" key="2">
    <source>
        <dbReference type="EMBL" id="KAK9124126.1"/>
    </source>
</evidence>
<dbReference type="Proteomes" id="UP001417504">
    <property type="component" value="Unassembled WGS sequence"/>
</dbReference>
<dbReference type="EMBL" id="JBBNAE010000005">
    <property type="protein sequence ID" value="KAK9124126.1"/>
    <property type="molecule type" value="Genomic_DNA"/>
</dbReference>
<reference evidence="2 3" key="1">
    <citation type="submission" date="2024-01" db="EMBL/GenBank/DDBJ databases">
        <title>Genome assemblies of Stephania.</title>
        <authorList>
            <person name="Yang L."/>
        </authorList>
    </citation>
    <scope>NUCLEOTIDE SEQUENCE [LARGE SCALE GENOMIC DNA]</scope>
    <source>
        <strain evidence="2">QJT</strain>
        <tissue evidence="2">Leaf</tissue>
    </source>
</reference>
<gene>
    <name evidence="2" type="ORF">Sjap_013728</name>
</gene>
<organism evidence="2 3">
    <name type="scientific">Stephania japonica</name>
    <dbReference type="NCBI Taxonomy" id="461633"/>
    <lineage>
        <taxon>Eukaryota</taxon>
        <taxon>Viridiplantae</taxon>
        <taxon>Streptophyta</taxon>
        <taxon>Embryophyta</taxon>
        <taxon>Tracheophyta</taxon>
        <taxon>Spermatophyta</taxon>
        <taxon>Magnoliopsida</taxon>
        <taxon>Ranunculales</taxon>
        <taxon>Menispermaceae</taxon>
        <taxon>Menispermoideae</taxon>
        <taxon>Cissampelideae</taxon>
        <taxon>Stephania</taxon>
    </lineage>
</organism>
<protein>
    <submittedName>
        <fullName evidence="2">Uncharacterized protein</fullName>
    </submittedName>
</protein>
<keyword evidence="3" id="KW-1185">Reference proteome</keyword>
<evidence type="ECO:0000256" key="1">
    <source>
        <dbReference type="SAM" id="Phobius"/>
    </source>
</evidence>
<keyword evidence="1" id="KW-0472">Membrane</keyword>
<proteinExistence type="predicted"/>
<name>A0AAP0J0Z6_9MAGN</name>